<evidence type="ECO:0000256" key="3">
    <source>
        <dbReference type="ARBA" id="ARBA00022729"/>
    </source>
</evidence>
<name>A0ABT8QSE4_9FIRM</name>
<feature type="domain" description="Periplasmic binding protein" evidence="5">
    <location>
        <begin position="40"/>
        <end position="295"/>
    </location>
</feature>
<evidence type="ECO:0000256" key="4">
    <source>
        <dbReference type="SAM" id="SignalP"/>
    </source>
</evidence>
<gene>
    <name evidence="6" type="ORF">M8H41_15535</name>
</gene>
<comment type="subcellular location">
    <subcellularLocation>
        <location evidence="1">Cell envelope</location>
    </subcellularLocation>
</comment>
<keyword evidence="7" id="KW-1185">Reference proteome</keyword>
<dbReference type="InterPro" id="IPR028082">
    <property type="entry name" value="Peripla_BP_I"/>
</dbReference>
<dbReference type="EMBL" id="JAMJEV010000013">
    <property type="protein sequence ID" value="MDO0824256.1"/>
    <property type="molecule type" value="Genomic_DNA"/>
</dbReference>
<evidence type="ECO:0000256" key="2">
    <source>
        <dbReference type="ARBA" id="ARBA00007639"/>
    </source>
</evidence>
<evidence type="ECO:0000313" key="6">
    <source>
        <dbReference type="EMBL" id="MDO0824256.1"/>
    </source>
</evidence>
<accession>A0ABT8QSE4</accession>
<sequence length="316" mass="34164">MKKLLSLFILVALAFSLTGCGGGKPTTTPEGPEKEQKTVAILTPYLSSVTTNEMVENLKTQVAERDLKANVVDTKGDFAHLASRMEDLISSKVNAIVLVSTDPNQLKDQIKKAQEKGIPVFGCDSGYIEGMTMNATSDNQAMAQMITEYLFTTMNNKGNLVVLTHRPHPGVLKRTQELDVLLQKTTEIKIVTEQQVQVPGPIESARQQMENLLLANKTEESLTAVWAGWDEPAIGASQAIEAAGRKNIVVVGIDGTSQAIDMIKKGSPLIATVKQNFPGMAEIVANQIDLVFQGKQVEGTELYAPATLITKENAGK</sequence>
<evidence type="ECO:0000313" key="7">
    <source>
        <dbReference type="Proteomes" id="UP001176021"/>
    </source>
</evidence>
<dbReference type="Proteomes" id="UP001176021">
    <property type="component" value="Unassembled WGS sequence"/>
</dbReference>
<dbReference type="SUPFAM" id="SSF53822">
    <property type="entry name" value="Periplasmic binding protein-like I"/>
    <property type="match status" value="1"/>
</dbReference>
<keyword evidence="3 4" id="KW-0732">Signal</keyword>
<evidence type="ECO:0000256" key="1">
    <source>
        <dbReference type="ARBA" id="ARBA00004196"/>
    </source>
</evidence>
<dbReference type="PROSITE" id="PS51257">
    <property type="entry name" value="PROKAR_LIPOPROTEIN"/>
    <property type="match status" value="1"/>
</dbReference>
<feature type="signal peptide" evidence="4">
    <location>
        <begin position="1"/>
        <end position="21"/>
    </location>
</feature>
<dbReference type="InterPro" id="IPR025997">
    <property type="entry name" value="SBP_2_dom"/>
</dbReference>
<dbReference type="Pfam" id="PF13407">
    <property type="entry name" value="Peripla_BP_4"/>
    <property type="match status" value="1"/>
</dbReference>
<comment type="similarity">
    <text evidence="2">Belongs to the bacterial solute-binding protein 2 family.</text>
</comment>
<reference evidence="6" key="1">
    <citation type="submission" date="2022-05" db="EMBL/GenBank/DDBJ databases">
        <title>Expanded diversity of anoxic marine methylotrophy in a Black Sea sulfate reducing microorganism.</title>
        <authorList>
            <person name="Fischer P.Q."/>
            <person name="Stams A.J.M."/>
            <person name="Villanueva L."/>
            <person name="Sousa D.Z."/>
        </authorList>
    </citation>
    <scope>NUCLEOTIDE SEQUENCE</scope>
    <source>
        <strain evidence="6">P130</strain>
    </source>
</reference>
<proteinExistence type="inferred from homology"/>
<comment type="caution">
    <text evidence="6">The sequence shown here is derived from an EMBL/GenBank/DDBJ whole genome shotgun (WGS) entry which is preliminary data.</text>
</comment>
<protein>
    <submittedName>
        <fullName evidence="6">Substrate-binding domain-containing protein</fullName>
    </submittedName>
</protein>
<dbReference type="PANTHER" id="PTHR46847:SF1">
    <property type="entry name" value="D-ALLOSE-BINDING PERIPLASMIC PROTEIN-RELATED"/>
    <property type="match status" value="1"/>
</dbReference>
<evidence type="ECO:0000259" key="5">
    <source>
        <dbReference type="Pfam" id="PF13407"/>
    </source>
</evidence>
<dbReference type="RefSeq" id="WP_302049235.1">
    <property type="nucleotide sequence ID" value="NZ_JAMJEV010000013.1"/>
</dbReference>
<dbReference type="PANTHER" id="PTHR46847">
    <property type="entry name" value="D-ALLOSE-BINDING PERIPLASMIC PROTEIN-RELATED"/>
    <property type="match status" value="1"/>
</dbReference>
<feature type="chain" id="PRO_5045880815" evidence="4">
    <location>
        <begin position="22"/>
        <end position="316"/>
    </location>
</feature>
<organism evidence="6 7">
    <name type="scientific">Desulfosporosinus nitroreducens</name>
    <dbReference type="NCBI Taxonomy" id="2018668"/>
    <lineage>
        <taxon>Bacteria</taxon>
        <taxon>Bacillati</taxon>
        <taxon>Bacillota</taxon>
        <taxon>Clostridia</taxon>
        <taxon>Eubacteriales</taxon>
        <taxon>Desulfitobacteriaceae</taxon>
        <taxon>Desulfosporosinus</taxon>
    </lineage>
</organism>
<dbReference type="Gene3D" id="3.40.50.2300">
    <property type="match status" value="2"/>
</dbReference>